<evidence type="ECO:0000313" key="2">
    <source>
        <dbReference type="Proteomes" id="UP000499080"/>
    </source>
</evidence>
<protein>
    <submittedName>
        <fullName evidence="1">Uncharacterized protein</fullName>
    </submittedName>
</protein>
<dbReference type="Proteomes" id="UP000499080">
    <property type="component" value="Unassembled WGS sequence"/>
</dbReference>
<name>A0A4Y2EVW3_ARAVE</name>
<organism evidence="1 2">
    <name type="scientific">Araneus ventricosus</name>
    <name type="common">Orbweaver spider</name>
    <name type="synonym">Epeira ventricosa</name>
    <dbReference type="NCBI Taxonomy" id="182803"/>
    <lineage>
        <taxon>Eukaryota</taxon>
        <taxon>Metazoa</taxon>
        <taxon>Ecdysozoa</taxon>
        <taxon>Arthropoda</taxon>
        <taxon>Chelicerata</taxon>
        <taxon>Arachnida</taxon>
        <taxon>Araneae</taxon>
        <taxon>Araneomorphae</taxon>
        <taxon>Entelegynae</taxon>
        <taxon>Araneoidea</taxon>
        <taxon>Araneidae</taxon>
        <taxon>Araneus</taxon>
    </lineage>
</organism>
<sequence>MPSMVDVHNHPPSSREIEKHYSTIHPLWGKILIDSPVRTTRPISTIFISYTSLRNLDMSSMVVCHPPLSTFKTNRNNTIPLYILYEDKPRQRLQASTT</sequence>
<dbReference type="AlphaFoldDB" id="A0A4Y2EVW3"/>
<evidence type="ECO:0000313" key="1">
    <source>
        <dbReference type="EMBL" id="GBM32647.1"/>
    </source>
</evidence>
<reference evidence="1 2" key="1">
    <citation type="journal article" date="2019" name="Sci. Rep.">
        <title>Orb-weaving spider Araneus ventricosus genome elucidates the spidroin gene catalogue.</title>
        <authorList>
            <person name="Kono N."/>
            <person name="Nakamura H."/>
            <person name="Ohtoshi R."/>
            <person name="Moran D.A.P."/>
            <person name="Shinohara A."/>
            <person name="Yoshida Y."/>
            <person name="Fujiwara M."/>
            <person name="Mori M."/>
            <person name="Tomita M."/>
            <person name="Arakawa K."/>
        </authorList>
    </citation>
    <scope>NUCLEOTIDE SEQUENCE [LARGE SCALE GENOMIC DNA]</scope>
</reference>
<gene>
    <name evidence="1" type="ORF">AVEN_89643_1</name>
</gene>
<comment type="caution">
    <text evidence="1">The sequence shown here is derived from an EMBL/GenBank/DDBJ whole genome shotgun (WGS) entry which is preliminary data.</text>
</comment>
<proteinExistence type="predicted"/>
<accession>A0A4Y2EVW3</accession>
<keyword evidence="2" id="KW-1185">Reference proteome</keyword>
<dbReference type="EMBL" id="BGPR01000714">
    <property type="protein sequence ID" value="GBM32647.1"/>
    <property type="molecule type" value="Genomic_DNA"/>
</dbReference>